<feature type="transmembrane region" description="Helical" evidence="1">
    <location>
        <begin position="39"/>
        <end position="62"/>
    </location>
</feature>
<keyword evidence="1" id="KW-1133">Transmembrane helix</keyword>
<dbReference type="EMBL" id="MNCJ02000329">
    <property type="protein sequence ID" value="KAF5770436.1"/>
    <property type="molecule type" value="Genomic_DNA"/>
</dbReference>
<organism evidence="2 3">
    <name type="scientific">Helianthus annuus</name>
    <name type="common">Common sunflower</name>
    <dbReference type="NCBI Taxonomy" id="4232"/>
    <lineage>
        <taxon>Eukaryota</taxon>
        <taxon>Viridiplantae</taxon>
        <taxon>Streptophyta</taxon>
        <taxon>Embryophyta</taxon>
        <taxon>Tracheophyta</taxon>
        <taxon>Spermatophyta</taxon>
        <taxon>Magnoliopsida</taxon>
        <taxon>eudicotyledons</taxon>
        <taxon>Gunneridae</taxon>
        <taxon>Pentapetalae</taxon>
        <taxon>asterids</taxon>
        <taxon>campanulids</taxon>
        <taxon>Asterales</taxon>
        <taxon>Asteraceae</taxon>
        <taxon>Asteroideae</taxon>
        <taxon>Heliantheae alliance</taxon>
        <taxon>Heliantheae</taxon>
        <taxon>Helianthus</taxon>
    </lineage>
</organism>
<name>A0A9K3EDB4_HELAN</name>
<evidence type="ECO:0000313" key="2">
    <source>
        <dbReference type="EMBL" id="KAF5770436.1"/>
    </source>
</evidence>
<reference evidence="2" key="1">
    <citation type="journal article" date="2017" name="Nature">
        <title>The sunflower genome provides insights into oil metabolism, flowering and Asterid evolution.</title>
        <authorList>
            <person name="Badouin H."/>
            <person name="Gouzy J."/>
            <person name="Grassa C.J."/>
            <person name="Murat F."/>
            <person name="Staton S.E."/>
            <person name="Cottret L."/>
            <person name="Lelandais-Briere C."/>
            <person name="Owens G.L."/>
            <person name="Carrere S."/>
            <person name="Mayjonade B."/>
            <person name="Legrand L."/>
            <person name="Gill N."/>
            <person name="Kane N.C."/>
            <person name="Bowers J.E."/>
            <person name="Hubner S."/>
            <person name="Bellec A."/>
            <person name="Berard A."/>
            <person name="Berges H."/>
            <person name="Blanchet N."/>
            <person name="Boniface M.C."/>
            <person name="Brunel D."/>
            <person name="Catrice O."/>
            <person name="Chaidir N."/>
            <person name="Claudel C."/>
            <person name="Donnadieu C."/>
            <person name="Faraut T."/>
            <person name="Fievet G."/>
            <person name="Helmstetter N."/>
            <person name="King M."/>
            <person name="Knapp S.J."/>
            <person name="Lai Z."/>
            <person name="Le Paslier M.C."/>
            <person name="Lippi Y."/>
            <person name="Lorenzon L."/>
            <person name="Mandel J.R."/>
            <person name="Marage G."/>
            <person name="Marchand G."/>
            <person name="Marquand E."/>
            <person name="Bret-Mestries E."/>
            <person name="Morien E."/>
            <person name="Nambeesan S."/>
            <person name="Nguyen T."/>
            <person name="Pegot-Espagnet P."/>
            <person name="Pouilly N."/>
            <person name="Raftis F."/>
            <person name="Sallet E."/>
            <person name="Schiex T."/>
            <person name="Thomas J."/>
            <person name="Vandecasteele C."/>
            <person name="Vares D."/>
            <person name="Vear F."/>
            <person name="Vautrin S."/>
            <person name="Crespi M."/>
            <person name="Mangin B."/>
            <person name="Burke J.M."/>
            <person name="Salse J."/>
            <person name="Munos S."/>
            <person name="Vincourt P."/>
            <person name="Rieseberg L.H."/>
            <person name="Langlade N.B."/>
        </authorList>
    </citation>
    <scope>NUCLEOTIDE SEQUENCE</scope>
    <source>
        <tissue evidence="2">Leaves</tissue>
    </source>
</reference>
<gene>
    <name evidence="2" type="ORF">HanXRQr2_Chr14g0659421</name>
</gene>
<dbReference type="Proteomes" id="UP000215914">
    <property type="component" value="Unassembled WGS sequence"/>
</dbReference>
<evidence type="ECO:0000313" key="3">
    <source>
        <dbReference type="Proteomes" id="UP000215914"/>
    </source>
</evidence>
<keyword evidence="3" id="KW-1185">Reference proteome</keyword>
<accession>A0A9K3EDB4</accession>
<dbReference type="AlphaFoldDB" id="A0A9K3EDB4"/>
<dbReference type="Gramene" id="mRNA:HanXRQr2_Chr14g0659421">
    <property type="protein sequence ID" value="CDS:HanXRQr2_Chr14g0659421.1"/>
    <property type="gene ID" value="HanXRQr2_Chr14g0659421"/>
</dbReference>
<reference evidence="2" key="2">
    <citation type="submission" date="2020-06" db="EMBL/GenBank/DDBJ databases">
        <title>Helianthus annuus Genome sequencing and assembly Release 2.</title>
        <authorList>
            <person name="Gouzy J."/>
            <person name="Langlade N."/>
            <person name="Munos S."/>
        </authorList>
    </citation>
    <scope>NUCLEOTIDE SEQUENCE</scope>
    <source>
        <tissue evidence="2">Leaves</tissue>
    </source>
</reference>
<comment type="caution">
    <text evidence="2">The sequence shown here is derived from an EMBL/GenBank/DDBJ whole genome shotgun (WGS) entry which is preliminary data.</text>
</comment>
<keyword evidence="1" id="KW-0472">Membrane</keyword>
<proteinExistence type="predicted"/>
<keyword evidence="1" id="KW-0812">Transmembrane</keyword>
<feature type="transmembrane region" description="Helical" evidence="1">
    <location>
        <begin position="7"/>
        <end position="33"/>
    </location>
</feature>
<protein>
    <submittedName>
        <fullName evidence="2">Uncharacterized protein</fullName>
    </submittedName>
</protein>
<evidence type="ECO:0000256" key="1">
    <source>
        <dbReference type="SAM" id="Phobius"/>
    </source>
</evidence>
<sequence>MTMRVALFCWFELTNLIEVLCVQIILFVSPLLILQPKDIRFVTTFLVSFRKFGGGAIVGVVFK</sequence>